<evidence type="ECO:0000259" key="2">
    <source>
        <dbReference type="Pfam" id="PF13449"/>
    </source>
</evidence>
<feature type="region of interest" description="Disordered" evidence="1">
    <location>
        <begin position="1"/>
        <end position="34"/>
    </location>
</feature>
<proteinExistence type="predicted"/>
<dbReference type="PANTHER" id="PTHR46928:SF1">
    <property type="entry name" value="MESENCHYME-SPECIFIC CELL SURFACE GLYCOPROTEIN"/>
    <property type="match status" value="1"/>
</dbReference>
<organism evidence="3 4">
    <name type="scientific">Microlunatus endophyticus</name>
    <dbReference type="NCBI Taxonomy" id="1716077"/>
    <lineage>
        <taxon>Bacteria</taxon>
        <taxon>Bacillati</taxon>
        <taxon>Actinomycetota</taxon>
        <taxon>Actinomycetes</taxon>
        <taxon>Propionibacteriales</taxon>
        <taxon>Propionibacteriaceae</taxon>
        <taxon>Microlunatus</taxon>
    </lineage>
</organism>
<dbReference type="InterPro" id="IPR015943">
    <property type="entry name" value="WD40/YVTN_repeat-like_dom_sf"/>
</dbReference>
<dbReference type="InterPro" id="IPR027372">
    <property type="entry name" value="Phytase-like_dom"/>
</dbReference>
<reference evidence="3" key="1">
    <citation type="journal article" date="2014" name="Int. J. Syst. Evol. Microbiol.">
        <title>Complete genome sequence of Corynebacterium casei LMG S-19264T (=DSM 44701T), isolated from a smear-ripened cheese.</title>
        <authorList>
            <consortium name="US DOE Joint Genome Institute (JGI-PGF)"/>
            <person name="Walter F."/>
            <person name="Albersmeier A."/>
            <person name="Kalinowski J."/>
            <person name="Ruckert C."/>
        </authorList>
    </citation>
    <scope>NUCLEOTIDE SEQUENCE</scope>
    <source>
        <strain evidence="3">CGMCC 4.7306</strain>
    </source>
</reference>
<comment type="caution">
    <text evidence="3">The sequence shown here is derived from an EMBL/GenBank/DDBJ whole genome shotgun (WGS) entry which is preliminary data.</text>
</comment>
<evidence type="ECO:0000256" key="1">
    <source>
        <dbReference type="SAM" id="MobiDB-lite"/>
    </source>
</evidence>
<dbReference type="Gene3D" id="2.130.10.10">
    <property type="entry name" value="YVTN repeat-like/Quinoprotein amine dehydrogenase"/>
    <property type="match status" value="1"/>
</dbReference>
<protein>
    <recommendedName>
        <fullName evidence="2">Phytase-like domain-containing protein</fullName>
    </recommendedName>
</protein>
<dbReference type="Proteomes" id="UP000613840">
    <property type="component" value="Unassembled WGS sequence"/>
</dbReference>
<sequence>MLPTGAARADGPGSTAGQSFHRLGPTSTTDSGAAAATVTDSAVSHDGRTLVSIDRSGLTFSSLSDPAAPKRLARVSIDSPTAVAVAGDRVLVARSDALVVIGLSSRRRLGTITLDGTPSDVATSSDGRRAAVALNTGSLLLLSHLSGAPSGWHSRTSTIRLDAKSGLLHRSDPQPDQIAYSPDGRKIAITLPDNDGISIVRAMDGGRIRAISAGVANVTGIDTHADGAINLVDNLWSRKRRPTGVAWIDNNRLASTSPGTRSWSVYDTSAGKLTWDSGTGLEYRAVENGLYADADSGHGGTSPDTVAVGELGGTAYAFIGVKHGNFTAAYSLAHPADPSYRQLLPTQAAAPITVTAKAVIAAGDIFGLKPGAPDFPTLQSSWADNKPLGWDGTVGLAADQFHAEQVYTLTGQNPTQILSVNTSTQPAKIDSAITLRRNNKPFGVQATGLYQRSDGKFVIAATGAHAADNRLLIADRNGNVGSSITLPADVTKGMADTGGLSGVSGTTINGTEYLWVSFARPLRRDPDGVFRMGRYDTDNKTWTWYGYRPESDTGSVEVGSINVVDEHRLALVEQRGVEQKAPLT</sequence>
<dbReference type="InterPro" id="IPR052956">
    <property type="entry name" value="Mesenchyme-surface_protein"/>
</dbReference>
<dbReference type="InterPro" id="IPR011044">
    <property type="entry name" value="Quino_amine_DH_bsu"/>
</dbReference>
<dbReference type="AlphaFoldDB" id="A0A917S824"/>
<gene>
    <name evidence="3" type="ORF">GCM10011575_21870</name>
</gene>
<dbReference type="Pfam" id="PF13449">
    <property type="entry name" value="Phytase-like"/>
    <property type="match status" value="1"/>
</dbReference>
<evidence type="ECO:0000313" key="3">
    <source>
        <dbReference type="EMBL" id="GGL63020.1"/>
    </source>
</evidence>
<dbReference type="EMBL" id="BMMZ01000004">
    <property type="protein sequence ID" value="GGL63020.1"/>
    <property type="molecule type" value="Genomic_DNA"/>
</dbReference>
<reference evidence="3" key="2">
    <citation type="submission" date="2020-09" db="EMBL/GenBank/DDBJ databases">
        <authorList>
            <person name="Sun Q."/>
            <person name="Zhou Y."/>
        </authorList>
    </citation>
    <scope>NUCLEOTIDE SEQUENCE</scope>
    <source>
        <strain evidence="3">CGMCC 4.7306</strain>
    </source>
</reference>
<evidence type="ECO:0000313" key="4">
    <source>
        <dbReference type="Proteomes" id="UP000613840"/>
    </source>
</evidence>
<keyword evidence="4" id="KW-1185">Reference proteome</keyword>
<feature type="domain" description="Phytase-like" evidence="2">
    <location>
        <begin position="392"/>
        <end position="575"/>
    </location>
</feature>
<name>A0A917S824_9ACTN</name>
<dbReference type="SUPFAM" id="SSF50969">
    <property type="entry name" value="YVTN repeat-like/Quinoprotein amine dehydrogenase"/>
    <property type="match status" value="1"/>
</dbReference>
<accession>A0A917S824</accession>
<dbReference type="PANTHER" id="PTHR46928">
    <property type="entry name" value="MESENCHYME-SPECIFIC CELL SURFACE GLYCOPROTEIN"/>
    <property type="match status" value="1"/>
</dbReference>